<protein>
    <submittedName>
        <fullName evidence="1">Uncharacterized protein</fullName>
    </submittedName>
</protein>
<proteinExistence type="predicted"/>
<sequence length="59" mass="7027">MKKVNKTQKLIKEEVTDVLSLRNTKNQKREETKAQIAVVNKRLKKPFENSFKRLFLILI</sequence>
<dbReference type="Proteomes" id="UP000196102">
    <property type="component" value="Unassembled WGS sequence"/>
</dbReference>
<organism evidence="1 2">
    <name type="scientific">Nonlabens dokdonensis</name>
    <dbReference type="NCBI Taxonomy" id="328515"/>
    <lineage>
        <taxon>Bacteria</taxon>
        <taxon>Pseudomonadati</taxon>
        <taxon>Bacteroidota</taxon>
        <taxon>Flavobacteriia</taxon>
        <taxon>Flavobacteriales</taxon>
        <taxon>Flavobacteriaceae</taxon>
        <taxon>Nonlabens</taxon>
    </lineage>
</organism>
<gene>
    <name evidence="1" type="ORF">A9Q93_06270</name>
</gene>
<reference evidence="2" key="1">
    <citation type="journal article" date="2017" name="Proc. Natl. Acad. Sci. U.S.A.">
        <title>Simulation of Deepwater Horizon oil plume reveals substrate specialization within a complex community of hydrocarbon-degraders.</title>
        <authorList>
            <person name="Hu P."/>
            <person name="Dubinsky E.A."/>
            <person name="Probst A.J."/>
            <person name="Wang J."/>
            <person name="Sieber C.M.K."/>
            <person name="Tom L.M."/>
            <person name="Gardinali P."/>
            <person name="Banfield J.F."/>
            <person name="Atlas R.M."/>
            <person name="Andersen G.L."/>
        </authorList>
    </citation>
    <scope>NUCLEOTIDE SEQUENCE [LARGE SCALE GENOMIC DNA]</scope>
</reference>
<evidence type="ECO:0000313" key="1">
    <source>
        <dbReference type="EMBL" id="OUS15750.1"/>
    </source>
</evidence>
<dbReference type="EMBL" id="MAAX01000103">
    <property type="protein sequence ID" value="OUS15750.1"/>
    <property type="molecule type" value="Genomic_DNA"/>
</dbReference>
<evidence type="ECO:0000313" key="2">
    <source>
        <dbReference type="Proteomes" id="UP000196102"/>
    </source>
</evidence>
<name>A0A1Z8AZJ9_9FLAO</name>
<dbReference type="AlphaFoldDB" id="A0A1Z8AZJ9"/>
<comment type="caution">
    <text evidence="1">The sequence shown here is derived from an EMBL/GenBank/DDBJ whole genome shotgun (WGS) entry which is preliminary data.</text>
</comment>
<accession>A0A1Z8AZJ9</accession>